<evidence type="ECO:0000256" key="11">
    <source>
        <dbReference type="PROSITE-ProRule" id="PRU00047"/>
    </source>
</evidence>
<evidence type="ECO:0000259" key="14">
    <source>
        <dbReference type="PROSITE" id="PS50102"/>
    </source>
</evidence>
<feature type="compositionally biased region" description="Low complexity" evidence="13">
    <location>
        <begin position="181"/>
        <end position="192"/>
    </location>
</feature>
<keyword evidence="17" id="KW-1185">Reference proteome</keyword>
<comment type="caution">
    <text evidence="16">The sequence shown here is derived from an EMBL/GenBank/DDBJ whole genome shotgun (WGS) entry which is preliminary data.</text>
</comment>
<gene>
    <name evidence="16" type="ORF">KC19_12G078600</name>
</gene>
<evidence type="ECO:0000256" key="3">
    <source>
        <dbReference type="ARBA" id="ARBA00022664"/>
    </source>
</evidence>
<dbReference type="PANTHER" id="PTHR23147">
    <property type="entry name" value="SERINE/ARGININE RICH SPLICING FACTOR"/>
    <property type="match status" value="1"/>
</dbReference>
<dbReference type="SMART" id="SM00360">
    <property type="entry name" value="RRM"/>
    <property type="match status" value="1"/>
</dbReference>
<feature type="domain" description="RRM" evidence="14">
    <location>
        <begin position="47"/>
        <end position="117"/>
    </location>
</feature>
<comment type="similarity">
    <text evidence="10">Belongs to the splicing factor SR family. RS2Z subfamily.</text>
</comment>
<sequence length="326" mass="36174">MPRYDDRDRGERRYDKGGGYRGGDPHLGTNQYNRGGRVDAGVDAGGTRLYIGRLSSRTRSQDLEDLFSKYGRVRDVDMKHNFAFVEFLDARDADDARHYTNGKDLDGSRLIVEFARRRMMDQGPRGLGGVREYLGRGPPPGTGRCYNCGNEGHWARDCKAGDWRDKCYRCGQRGHIERNCRNSPAPNSSLSRSRSRSPRGHGKPQKCFSQSRSRSYSLSPARKDRSSPVKDSHKGSLHSKSRSLSPPPKIRSTSASPVGINPSASQSPTCHSHSPEPPQVEGNLLVQESRQESSRSLSRSPGIDMEKLSPAKADSDKSPVTPISEE</sequence>
<accession>A0A8T0G602</accession>
<feature type="compositionally biased region" description="Basic and acidic residues" evidence="13">
    <location>
        <begin position="1"/>
        <end position="18"/>
    </location>
</feature>
<dbReference type="EMBL" id="CM026433">
    <property type="protein sequence ID" value="KAG0554275.1"/>
    <property type="molecule type" value="Genomic_DNA"/>
</dbReference>
<comment type="subcellular location">
    <subcellularLocation>
        <location evidence="1">Nucleus</location>
    </subcellularLocation>
</comment>
<feature type="compositionally biased region" description="Basic residues" evidence="13">
    <location>
        <begin position="193"/>
        <end position="204"/>
    </location>
</feature>
<dbReference type="GO" id="GO:0003729">
    <property type="term" value="F:mRNA binding"/>
    <property type="evidence" value="ECO:0007669"/>
    <property type="project" value="UniProtKB-ARBA"/>
</dbReference>
<evidence type="ECO:0000313" key="16">
    <source>
        <dbReference type="EMBL" id="KAG0554275.1"/>
    </source>
</evidence>
<evidence type="ECO:0000256" key="6">
    <source>
        <dbReference type="ARBA" id="ARBA00022771"/>
    </source>
</evidence>
<keyword evidence="7" id="KW-0862">Zinc</keyword>
<dbReference type="InterPro" id="IPR036875">
    <property type="entry name" value="Znf_CCHC_sf"/>
</dbReference>
<dbReference type="Pfam" id="PF00076">
    <property type="entry name" value="RRM_1"/>
    <property type="match status" value="1"/>
</dbReference>
<dbReference type="SUPFAM" id="SSF54928">
    <property type="entry name" value="RNA-binding domain, RBD"/>
    <property type="match status" value="1"/>
</dbReference>
<dbReference type="FunFam" id="4.10.60.10:FF:000003">
    <property type="entry name" value="serine/arginine-rich splicing factor RS2Z32-like isoform X1"/>
    <property type="match status" value="1"/>
</dbReference>
<name>A0A8T0G602_CERPU</name>
<feature type="compositionally biased region" description="Basic and acidic residues" evidence="13">
    <location>
        <begin position="221"/>
        <end position="234"/>
    </location>
</feature>
<keyword evidence="8" id="KW-0508">mRNA splicing</keyword>
<dbReference type="Gene3D" id="3.30.70.330">
    <property type="match status" value="1"/>
</dbReference>
<reference evidence="16" key="1">
    <citation type="submission" date="2020-06" db="EMBL/GenBank/DDBJ databases">
        <title>WGS assembly of Ceratodon purpureus strain R40.</title>
        <authorList>
            <person name="Carey S.B."/>
            <person name="Jenkins J."/>
            <person name="Shu S."/>
            <person name="Lovell J.T."/>
            <person name="Sreedasyam A."/>
            <person name="Maumus F."/>
            <person name="Tiley G.P."/>
            <person name="Fernandez-Pozo N."/>
            <person name="Barry K."/>
            <person name="Chen C."/>
            <person name="Wang M."/>
            <person name="Lipzen A."/>
            <person name="Daum C."/>
            <person name="Saski C.A."/>
            <person name="Payton A.C."/>
            <person name="Mcbreen J.C."/>
            <person name="Conrad R.E."/>
            <person name="Kollar L.M."/>
            <person name="Olsson S."/>
            <person name="Huttunen S."/>
            <person name="Landis J.B."/>
            <person name="Wickett N.J."/>
            <person name="Johnson M.G."/>
            <person name="Rensing S.A."/>
            <person name="Grimwood J."/>
            <person name="Schmutz J."/>
            <person name="Mcdaniel S.F."/>
        </authorList>
    </citation>
    <scope>NUCLEOTIDE SEQUENCE</scope>
    <source>
        <strain evidence="16">R40</strain>
    </source>
</reference>
<keyword evidence="3" id="KW-0507">mRNA processing</keyword>
<dbReference type="Gene3D" id="4.10.60.10">
    <property type="entry name" value="Zinc finger, CCHC-type"/>
    <property type="match status" value="2"/>
</dbReference>
<evidence type="ECO:0000256" key="4">
    <source>
        <dbReference type="ARBA" id="ARBA00022723"/>
    </source>
</evidence>
<feature type="compositionally biased region" description="Polar residues" evidence="13">
    <location>
        <begin position="251"/>
        <end position="272"/>
    </location>
</feature>
<keyword evidence="12" id="KW-0694">RNA-binding</keyword>
<dbReference type="GO" id="GO:0000398">
    <property type="term" value="P:mRNA splicing, via spliceosome"/>
    <property type="evidence" value="ECO:0007669"/>
    <property type="project" value="UniProtKB-ARBA"/>
</dbReference>
<feature type="region of interest" description="Disordered" evidence="13">
    <location>
        <begin position="178"/>
        <end position="326"/>
    </location>
</feature>
<keyword evidence="5" id="KW-0677">Repeat</keyword>
<dbReference type="GO" id="GO:0008270">
    <property type="term" value="F:zinc ion binding"/>
    <property type="evidence" value="ECO:0007669"/>
    <property type="project" value="UniProtKB-KW"/>
</dbReference>
<keyword evidence="9" id="KW-0539">Nucleus</keyword>
<evidence type="ECO:0000256" key="13">
    <source>
        <dbReference type="SAM" id="MobiDB-lite"/>
    </source>
</evidence>
<dbReference type="PROSITE" id="PS50102">
    <property type="entry name" value="RRM"/>
    <property type="match status" value="1"/>
</dbReference>
<dbReference type="SUPFAM" id="SSF57756">
    <property type="entry name" value="Retrovirus zinc finger-like domains"/>
    <property type="match status" value="1"/>
</dbReference>
<dbReference type="InterPro" id="IPR035979">
    <property type="entry name" value="RBD_domain_sf"/>
</dbReference>
<evidence type="ECO:0000256" key="1">
    <source>
        <dbReference type="ARBA" id="ARBA00004123"/>
    </source>
</evidence>
<keyword evidence="4" id="KW-0479">Metal-binding</keyword>
<keyword evidence="6 11" id="KW-0863">Zinc-finger</keyword>
<dbReference type="Pfam" id="PF00098">
    <property type="entry name" value="zf-CCHC"/>
    <property type="match status" value="2"/>
</dbReference>
<evidence type="ECO:0000256" key="2">
    <source>
        <dbReference type="ARBA" id="ARBA00022553"/>
    </source>
</evidence>
<feature type="domain" description="CCHC-type" evidence="15">
    <location>
        <begin position="144"/>
        <end position="159"/>
    </location>
</feature>
<dbReference type="PROSITE" id="PS50158">
    <property type="entry name" value="ZF_CCHC"/>
    <property type="match status" value="2"/>
</dbReference>
<dbReference type="InterPro" id="IPR012677">
    <property type="entry name" value="Nucleotide-bd_a/b_plait_sf"/>
</dbReference>
<evidence type="ECO:0000256" key="7">
    <source>
        <dbReference type="ARBA" id="ARBA00022833"/>
    </source>
</evidence>
<organism evidence="16 17">
    <name type="scientific">Ceratodon purpureus</name>
    <name type="common">Fire moss</name>
    <name type="synonym">Dicranum purpureum</name>
    <dbReference type="NCBI Taxonomy" id="3225"/>
    <lineage>
        <taxon>Eukaryota</taxon>
        <taxon>Viridiplantae</taxon>
        <taxon>Streptophyta</taxon>
        <taxon>Embryophyta</taxon>
        <taxon>Bryophyta</taxon>
        <taxon>Bryophytina</taxon>
        <taxon>Bryopsida</taxon>
        <taxon>Dicranidae</taxon>
        <taxon>Pseudoditrichales</taxon>
        <taxon>Ditrichaceae</taxon>
        <taxon>Ceratodon</taxon>
    </lineage>
</organism>
<dbReference type="Proteomes" id="UP000822688">
    <property type="component" value="Chromosome 12"/>
</dbReference>
<evidence type="ECO:0000313" key="17">
    <source>
        <dbReference type="Proteomes" id="UP000822688"/>
    </source>
</evidence>
<evidence type="ECO:0000259" key="15">
    <source>
        <dbReference type="PROSITE" id="PS50158"/>
    </source>
</evidence>
<dbReference type="InterPro" id="IPR050907">
    <property type="entry name" value="SRSF"/>
</dbReference>
<dbReference type="SMART" id="SM00343">
    <property type="entry name" value="ZnF_C2HC"/>
    <property type="match status" value="2"/>
</dbReference>
<feature type="region of interest" description="Disordered" evidence="13">
    <location>
        <begin position="1"/>
        <end position="39"/>
    </location>
</feature>
<dbReference type="InterPro" id="IPR000504">
    <property type="entry name" value="RRM_dom"/>
</dbReference>
<feature type="domain" description="CCHC-type" evidence="15">
    <location>
        <begin position="166"/>
        <end position="182"/>
    </location>
</feature>
<feature type="compositionally biased region" description="Basic and acidic residues" evidence="13">
    <location>
        <begin position="304"/>
        <end position="317"/>
    </location>
</feature>
<dbReference type="FunFam" id="3.30.70.330:FF:000272">
    <property type="entry name" value="Serine/arginine-rich splicing factor RS2Z32"/>
    <property type="match status" value="1"/>
</dbReference>
<dbReference type="AlphaFoldDB" id="A0A8T0G602"/>
<proteinExistence type="inferred from homology"/>
<evidence type="ECO:0000256" key="8">
    <source>
        <dbReference type="ARBA" id="ARBA00023187"/>
    </source>
</evidence>
<keyword evidence="2" id="KW-0597">Phosphoprotein</keyword>
<evidence type="ECO:0000256" key="10">
    <source>
        <dbReference type="ARBA" id="ARBA00061281"/>
    </source>
</evidence>
<evidence type="ECO:0000256" key="9">
    <source>
        <dbReference type="ARBA" id="ARBA00023242"/>
    </source>
</evidence>
<feature type="compositionally biased region" description="Low complexity" evidence="13">
    <location>
        <begin position="209"/>
        <end position="220"/>
    </location>
</feature>
<dbReference type="GO" id="GO:0005634">
    <property type="term" value="C:nucleus"/>
    <property type="evidence" value="ECO:0007669"/>
    <property type="project" value="UniProtKB-SubCell"/>
</dbReference>
<evidence type="ECO:0000256" key="5">
    <source>
        <dbReference type="ARBA" id="ARBA00022737"/>
    </source>
</evidence>
<evidence type="ECO:0000256" key="12">
    <source>
        <dbReference type="PROSITE-ProRule" id="PRU00176"/>
    </source>
</evidence>
<protein>
    <submittedName>
        <fullName evidence="16">Uncharacterized protein</fullName>
    </submittedName>
</protein>
<dbReference type="InterPro" id="IPR001878">
    <property type="entry name" value="Znf_CCHC"/>
</dbReference>